<comment type="caution">
    <text evidence="1">The sequence shown here is derived from an EMBL/GenBank/DDBJ whole genome shotgun (WGS) entry which is preliminary data.</text>
</comment>
<dbReference type="OrthoDB" id="2161755at2759"/>
<organism evidence="1 2">
    <name type="scientific">Piromyces finnis</name>
    <dbReference type="NCBI Taxonomy" id="1754191"/>
    <lineage>
        <taxon>Eukaryota</taxon>
        <taxon>Fungi</taxon>
        <taxon>Fungi incertae sedis</taxon>
        <taxon>Chytridiomycota</taxon>
        <taxon>Chytridiomycota incertae sedis</taxon>
        <taxon>Neocallimastigomycetes</taxon>
        <taxon>Neocallimastigales</taxon>
        <taxon>Neocallimastigaceae</taxon>
        <taxon>Piromyces</taxon>
    </lineage>
</organism>
<proteinExistence type="predicted"/>
<dbReference type="EMBL" id="MCFH01000006">
    <property type="protein sequence ID" value="ORX57147.1"/>
    <property type="molecule type" value="Genomic_DNA"/>
</dbReference>
<reference evidence="1 2" key="2">
    <citation type="submission" date="2016-08" db="EMBL/GenBank/DDBJ databases">
        <title>Pervasive Adenine N6-methylation of Active Genes in Fungi.</title>
        <authorList>
            <consortium name="DOE Joint Genome Institute"/>
            <person name="Mondo S.J."/>
            <person name="Dannebaum R.O."/>
            <person name="Kuo R.C."/>
            <person name="Labutti K."/>
            <person name="Haridas S."/>
            <person name="Kuo A."/>
            <person name="Salamov A."/>
            <person name="Ahrendt S.R."/>
            <person name="Lipzen A."/>
            <person name="Sullivan W."/>
            <person name="Andreopoulos W.B."/>
            <person name="Clum A."/>
            <person name="Lindquist E."/>
            <person name="Daum C."/>
            <person name="Ramamoorthy G.K."/>
            <person name="Gryganskyi A."/>
            <person name="Culley D."/>
            <person name="Magnuson J.K."/>
            <person name="James T.Y."/>
            <person name="O'Malley M.A."/>
            <person name="Stajich J.E."/>
            <person name="Spatafora J.W."/>
            <person name="Visel A."/>
            <person name="Grigoriev I.V."/>
        </authorList>
    </citation>
    <scope>NUCLEOTIDE SEQUENCE [LARGE SCALE GENOMIC DNA]</scope>
    <source>
        <strain evidence="2">finn</strain>
    </source>
</reference>
<keyword evidence="2" id="KW-1185">Reference proteome</keyword>
<dbReference type="AlphaFoldDB" id="A0A1Y1VIB9"/>
<sequence>MSYHYPSPLKTPIKNIPLKSRQEIIHQNHTLSNSNIYITPTQDKPSIIIDLTSNDDDSNEEDFISSSPLVSLKNKPFKILDATTNNYNKNNKKVKSQGSLLPLLQKIQNESETMESNNSNNKSNCSMNNDHINIINNNDLIDTSIYSVKIPSVHLYIINDTIIQISIALSRKEKVAFKRHFYYIAKTKKKQ</sequence>
<protein>
    <submittedName>
        <fullName evidence="1">Uncharacterized protein</fullName>
    </submittedName>
</protein>
<name>A0A1Y1VIB9_9FUNG</name>
<reference evidence="1 2" key="1">
    <citation type="submission" date="2016-08" db="EMBL/GenBank/DDBJ databases">
        <title>Genomes of anaerobic fungi encode conserved fungal cellulosomes for biomass hydrolysis.</title>
        <authorList>
            <consortium name="DOE Joint Genome Institute"/>
            <person name="Haitjema C.H."/>
            <person name="Gilmore S.P."/>
            <person name="Henske J.K."/>
            <person name="Solomon K.V."/>
            <person name="De Groot R."/>
            <person name="Kuo A."/>
            <person name="Mondo S.J."/>
            <person name="Salamov A.A."/>
            <person name="Labutti K."/>
            <person name="Zhao Z."/>
            <person name="Chiniquy J."/>
            <person name="Barry K."/>
            <person name="Brewer H.M."/>
            <person name="Purvine S.O."/>
            <person name="Wright A.T."/>
            <person name="Boxma B."/>
            <person name="Van Alen T."/>
            <person name="Hackstein J.H."/>
            <person name="Baker S.E."/>
            <person name="Grigoriev I.V."/>
            <person name="O'Malley M.A."/>
        </authorList>
    </citation>
    <scope>NUCLEOTIDE SEQUENCE [LARGE SCALE GENOMIC DNA]</scope>
    <source>
        <strain evidence="2">finn</strain>
    </source>
</reference>
<evidence type="ECO:0000313" key="2">
    <source>
        <dbReference type="Proteomes" id="UP000193719"/>
    </source>
</evidence>
<accession>A0A1Y1VIB9</accession>
<gene>
    <name evidence="1" type="ORF">BCR36DRAFT_367215</name>
</gene>
<evidence type="ECO:0000313" key="1">
    <source>
        <dbReference type="EMBL" id="ORX57147.1"/>
    </source>
</evidence>
<dbReference type="Proteomes" id="UP000193719">
    <property type="component" value="Unassembled WGS sequence"/>
</dbReference>